<evidence type="ECO:0000256" key="6">
    <source>
        <dbReference type="ARBA" id="ARBA00023136"/>
    </source>
</evidence>
<feature type="transmembrane region" description="Helical" evidence="7">
    <location>
        <begin position="24"/>
        <end position="42"/>
    </location>
</feature>
<keyword evidence="6 7" id="KW-0472">Membrane</keyword>
<dbReference type="InterPro" id="IPR036640">
    <property type="entry name" value="ABC1_TM_sf"/>
</dbReference>
<dbReference type="CDD" id="cd03228">
    <property type="entry name" value="ABCC_MRP_Like"/>
    <property type="match status" value="1"/>
</dbReference>
<feature type="transmembrane region" description="Helical" evidence="7">
    <location>
        <begin position="62"/>
        <end position="82"/>
    </location>
</feature>
<dbReference type="Gene3D" id="1.20.1560.10">
    <property type="entry name" value="ABC transporter type 1, transmembrane domain"/>
    <property type="match status" value="1"/>
</dbReference>
<dbReference type="RefSeq" id="WP_119147462.1">
    <property type="nucleotide sequence ID" value="NZ_JBHSOV010000005.1"/>
</dbReference>
<dbReference type="GO" id="GO:0005886">
    <property type="term" value="C:plasma membrane"/>
    <property type="evidence" value="ECO:0007669"/>
    <property type="project" value="UniProtKB-SubCell"/>
</dbReference>
<dbReference type="EMBL" id="QXJM01000014">
    <property type="protein sequence ID" value="RIE05230.1"/>
    <property type="molecule type" value="Genomic_DNA"/>
</dbReference>
<keyword evidence="10" id="KW-1185">Reference proteome</keyword>
<organism evidence="9 10">
    <name type="scientific">Cohnella faecalis</name>
    <dbReference type="NCBI Taxonomy" id="2315694"/>
    <lineage>
        <taxon>Bacteria</taxon>
        <taxon>Bacillati</taxon>
        <taxon>Bacillota</taxon>
        <taxon>Bacilli</taxon>
        <taxon>Bacillales</taxon>
        <taxon>Paenibacillaceae</taxon>
        <taxon>Cohnella</taxon>
    </lineage>
</organism>
<reference evidence="9 10" key="1">
    <citation type="submission" date="2018-09" db="EMBL/GenBank/DDBJ databases">
        <title>Cohnella cavernae sp. nov., isolated from a karst cave.</title>
        <authorList>
            <person name="Zhu H."/>
        </authorList>
    </citation>
    <scope>NUCLEOTIDE SEQUENCE [LARGE SCALE GENOMIC DNA]</scope>
    <source>
        <strain evidence="9 10">K2E09-144</strain>
    </source>
</reference>
<keyword evidence="3" id="KW-0547">Nucleotide-binding</keyword>
<evidence type="ECO:0000256" key="5">
    <source>
        <dbReference type="ARBA" id="ARBA00022989"/>
    </source>
</evidence>
<evidence type="ECO:0000256" key="1">
    <source>
        <dbReference type="ARBA" id="ARBA00004651"/>
    </source>
</evidence>
<dbReference type="PROSITE" id="PS00211">
    <property type="entry name" value="ABC_TRANSPORTER_1"/>
    <property type="match status" value="1"/>
</dbReference>
<dbReference type="PROSITE" id="PS50893">
    <property type="entry name" value="ABC_TRANSPORTER_2"/>
    <property type="match status" value="1"/>
</dbReference>
<comment type="subcellular location">
    <subcellularLocation>
        <location evidence="1">Cell membrane</location>
        <topology evidence="1">Multi-pass membrane protein</topology>
    </subcellularLocation>
</comment>
<dbReference type="SUPFAM" id="SSF52540">
    <property type="entry name" value="P-loop containing nucleoside triphosphate hydrolases"/>
    <property type="match status" value="1"/>
</dbReference>
<feature type="domain" description="ABC transporter" evidence="8">
    <location>
        <begin position="343"/>
        <end position="582"/>
    </location>
</feature>
<dbReference type="GO" id="GO:0005524">
    <property type="term" value="F:ATP binding"/>
    <property type="evidence" value="ECO:0007669"/>
    <property type="project" value="UniProtKB-KW"/>
</dbReference>
<accession>A0A398CSU2</accession>
<proteinExistence type="predicted"/>
<dbReference type="PANTHER" id="PTHR24221:SF654">
    <property type="entry name" value="ATP-BINDING CASSETTE SUB-FAMILY B MEMBER 6"/>
    <property type="match status" value="1"/>
</dbReference>
<dbReference type="Gene3D" id="3.40.50.300">
    <property type="entry name" value="P-loop containing nucleotide triphosphate hydrolases"/>
    <property type="match status" value="1"/>
</dbReference>
<sequence>MNSLRRYFSFCQESFLLVWNKRKGYVIAGFILGICLSVQTLVTVRLSKAVIDSLTSGHAQAFYMLLVSLMLFRIVADCMYSWKDHLDRTMDRVVQLDVKSDFVDSLSKLDLLAKEHPAFMQRSSEWELASGKRAGVYQRLNAIVQNVVILLLNNVFLLATHWLVPLFVLSIAIARIAIDYKIVPKRLKLTSLSQKNIVETGYFYNLLTGGPHQKELTVMGVFPFMKAKWLAKANEASGFQGQMDSLSIRARYFSGTVSTLGTTAVMGIVGTQVFASSLTLGDYVAITMAIGLVEGSIVTIFQQFVHIYEDLKYVSGVSTSSDEHHLPANTSRSIAPFPSFRQIEVKNLSFTYPNSNKPALNNISFTIRQGEKWAILGDNAAGKSTLIKLLIGLYRPPNETVYYDGIKQEQLNMDELWKNTSVLFQDFKQYMLSVKENVSLGVAEELCREDRIKSMLGKVGLPNVLRMAKGIDTRLGWLSDDSINLSGGEWQRLVLARTWMKNADLVIFDEPTSALDPNSELELLQEMLNLAERKTLIVISHRVGIASKVDHILLMRNGQIIESGTHELLLKQRGAYFEMWEKQAEWYVGKSKEGMTG</sequence>
<protein>
    <submittedName>
        <fullName evidence="9">ABC transporter ATP-binding protein</fullName>
    </submittedName>
</protein>
<name>A0A398CSU2_9BACL</name>
<evidence type="ECO:0000256" key="3">
    <source>
        <dbReference type="ARBA" id="ARBA00022741"/>
    </source>
</evidence>
<dbReference type="GO" id="GO:0034040">
    <property type="term" value="F:ATPase-coupled lipid transmembrane transporter activity"/>
    <property type="evidence" value="ECO:0007669"/>
    <property type="project" value="TreeGrafter"/>
</dbReference>
<evidence type="ECO:0000259" key="8">
    <source>
        <dbReference type="PROSITE" id="PS50893"/>
    </source>
</evidence>
<dbReference type="AlphaFoldDB" id="A0A398CSU2"/>
<feature type="transmembrane region" description="Helical" evidence="7">
    <location>
        <begin position="140"/>
        <end position="156"/>
    </location>
</feature>
<keyword evidence="5 7" id="KW-1133">Transmembrane helix</keyword>
<gene>
    <name evidence="9" type="ORF">D3H35_01535</name>
</gene>
<keyword evidence="2 7" id="KW-0812">Transmembrane</keyword>
<evidence type="ECO:0000313" key="10">
    <source>
        <dbReference type="Proteomes" id="UP000266340"/>
    </source>
</evidence>
<dbReference type="InterPro" id="IPR027417">
    <property type="entry name" value="P-loop_NTPase"/>
</dbReference>
<evidence type="ECO:0000256" key="4">
    <source>
        <dbReference type="ARBA" id="ARBA00022840"/>
    </source>
</evidence>
<dbReference type="OrthoDB" id="9806127at2"/>
<dbReference type="SUPFAM" id="SSF90123">
    <property type="entry name" value="ABC transporter transmembrane region"/>
    <property type="match status" value="1"/>
</dbReference>
<evidence type="ECO:0000256" key="2">
    <source>
        <dbReference type="ARBA" id="ARBA00022692"/>
    </source>
</evidence>
<dbReference type="PANTHER" id="PTHR24221">
    <property type="entry name" value="ATP-BINDING CASSETTE SUB-FAMILY B"/>
    <property type="match status" value="1"/>
</dbReference>
<dbReference type="InterPro" id="IPR017871">
    <property type="entry name" value="ABC_transporter-like_CS"/>
</dbReference>
<dbReference type="InterPro" id="IPR003439">
    <property type="entry name" value="ABC_transporter-like_ATP-bd"/>
</dbReference>
<keyword evidence="4 9" id="KW-0067">ATP-binding</keyword>
<dbReference type="GO" id="GO:0016887">
    <property type="term" value="F:ATP hydrolysis activity"/>
    <property type="evidence" value="ECO:0007669"/>
    <property type="project" value="InterPro"/>
</dbReference>
<dbReference type="Proteomes" id="UP000266340">
    <property type="component" value="Unassembled WGS sequence"/>
</dbReference>
<dbReference type="InterPro" id="IPR003593">
    <property type="entry name" value="AAA+_ATPase"/>
</dbReference>
<evidence type="ECO:0000256" key="7">
    <source>
        <dbReference type="SAM" id="Phobius"/>
    </source>
</evidence>
<dbReference type="InterPro" id="IPR039421">
    <property type="entry name" value="Type_1_exporter"/>
</dbReference>
<dbReference type="Pfam" id="PF00005">
    <property type="entry name" value="ABC_tran"/>
    <property type="match status" value="1"/>
</dbReference>
<dbReference type="SMART" id="SM00382">
    <property type="entry name" value="AAA"/>
    <property type="match status" value="1"/>
</dbReference>
<evidence type="ECO:0000313" key="9">
    <source>
        <dbReference type="EMBL" id="RIE05230.1"/>
    </source>
</evidence>
<comment type="caution">
    <text evidence="9">The sequence shown here is derived from an EMBL/GenBank/DDBJ whole genome shotgun (WGS) entry which is preliminary data.</text>
</comment>